<proteinExistence type="predicted"/>
<reference evidence="1 2" key="1">
    <citation type="submission" date="2014-06" db="EMBL/GenBank/DDBJ databases">
        <title>Evolutionary Origins and Diversification of the Mycorrhizal Mutualists.</title>
        <authorList>
            <consortium name="DOE Joint Genome Institute"/>
            <consortium name="Mycorrhizal Genomics Consortium"/>
            <person name="Kohler A."/>
            <person name="Kuo A."/>
            <person name="Nagy L.G."/>
            <person name="Floudas D."/>
            <person name="Copeland A."/>
            <person name="Barry K.W."/>
            <person name="Cichocki N."/>
            <person name="Veneault-Fourrey C."/>
            <person name="LaButti K."/>
            <person name="Lindquist E.A."/>
            <person name="Lipzen A."/>
            <person name="Lundell T."/>
            <person name="Morin E."/>
            <person name="Murat C."/>
            <person name="Riley R."/>
            <person name="Ohm R."/>
            <person name="Sun H."/>
            <person name="Tunlid A."/>
            <person name="Henrissat B."/>
            <person name="Grigoriev I.V."/>
            <person name="Hibbett D.S."/>
            <person name="Martin F."/>
        </authorList>
    </citation>
    <scope>NUCLEOTIDE SEQUENCE [LARGE SCALE GENOMIC DNA]</scope>
    <source>
        <strain evidence="1 2">SS14</strain>
    </source>
</reference>
<evidence type="ECO:0000313" key="2">
    <source>
        <dbReference type="Proteomes" id="UP000054279"/>
    </source>
</evidence>
<keyword evidence="2" id="KW-1185">Reference proteome</keyword>
<name>A0A0C9U5B5_SPHS4</name>
<organism evidence="1 2">
    <name type="scientific">Sphaerobolus stellatus (strain SS14)</name>
    <dbReference type="NCBI Taxonomy" id="990650"/>
    <lineage>
        <taxon>Eukaryota</taxon>
        <taxon>Fungi</taxon>
        <taxon>Dikarya</taxon>
        <taxon>Basidiomycota</taxon>
        <taxon>Agaricomycotina</taxon>
        <taxon>Agaricomycetes</taxon>
        <taxon>Phallomycetidae</taxon>
        <taxon>Geastrales</taxon>
        <taxon>Sphaerobolaceae</taxon>
        <taxon>Sphaerobolus</taxon>
    </lineage>
</organism>
<accession>A0A0C9U5B5</accession>
<gene>
    <name evidence="1" type="ORF">M422DRAFT_259095</name>
</gene>
<evidence type="ECO:0000313" key="1">
    <source>
        <dbReference type="EMBL" id="KIJ38188.1"/>
    </source>
</evidence>
<dbReference type="AlphaFoldDB" id="A0A0C9U5B5"/>
<dbReference type="Proteomes" id="UP000054279">
    <property type="component" value="Unassembled WGS sequence"/>
</dbReference>
<sequence>MLCLLRISLSRIFIFQICCERRHLIGVQKSQPTHIWQFVHIKQVAALGDVTSSGQSRFHDLPCRRDYVSPLPPPPLNWTIPRPPITDIYSAECIISNGNGLRKNLFHQGTADFSSEDSLKQKYITLIELLSLDRIFTDILLALHPEKELHINVTQYDLALTISFFSVQDTRYIALCNAENYR</sequence>
<protein>
    <submittedName>
        <fullName evidence="1">Uncharacterized protein</fullName>
    </submittedName>
</protein>
<dbReference type="EMBL" id="KN837162">
    <property type="protein sequence ID" value="KIJ38188.1"/>
    <property type="molecule type" value="Genomic_DNA"/>
</dbReference>
<dbReference type="HOGENOM" id="CLU_1482913_0_0_1"/>